<dbReference type="EMBL" id="VSSQ01056563">
    <property type="protein sequence ID" value="MPN10417.1"/>
    <property type="molecule type" value="Genomic_DNA"/>
</dbReference>
<protein>
    <submittedName>
        <fullName evidence="1">Uncharacterized protein</fullName>
    </submittedName>
</protein>
<sequence>MAIGFYSSDYKDWAPADFRVHPSSWVGGGTPLFTIPLLQKKGVYTYGLGYIPQESDNGGAAGKKSTGLSACSSRKEVLQKSVPPSDYALNNTVMVISILSRGEVDTTNGFYKVGAVKFPLSVLATVLDAPSYSGGTRIHTMGQPGFNASFADQHCEFITMKRTRKSFTVDDGGTVTYSGNLNSTFPYAGVTEN</sequence>
<comment type="caution">
    <text evidence="1">The sequence shown here is derived from an EMBL/GenBank/DDBJ whole genome shotgun (WGS) entry which is preliminary data.</text>
</comment>
<evidence type="ECO:0000313" key="1">
    <source>
        <dbReference type="EMBL" id="MPN10417.1"/>
    </source>
</evidence>
<dbReference type="AlphaFoldDB" id="A0A645F856"/>
<gene>
    <name evidence="1" type="ORF">SDC9_157712</name>
</gene>
<proteinExistence type="predicted"/>
<organism evidence="1">
    <name type="scientific">bioreactor metagenome</name>
    <dbReference type="NCBI Taxonomy" id="1076179"/>
    <lineage>
        <taxon>unclassified sequences</taxon>
        <taxon>metagenomes</taxon>
        <taxon>ecological metagenomes</taxon>
    </lineage>
</organism>
<accession>A0A645F856</accession>
<reference evidence="1" key="1">
    <citation type="submission" date="2019-08" db="EMBL/GenBank/DDBJ databases">
        <authorList>
            <person name="Kucharzyk K."/>
            <person name="Murdoch R.W."/>
            <person name="Higgins S."/>
            <person name="Loffler F."/>
        </authorList>
    </citation>
    <scope>NUCLEOTIDE SEQUENCE</scope>
</reference>
<name>A0A645F856_9ZZZZ</name>